<dbReference type="AlphaFoldDB" id="A0A4R6TWJ0"/>
<keyword evidence="1" id="KW-0812">Transmembrane</keyword>
<gene>
    <name evidence="2" type="ORF">DFQ45_11472</name>
</gene>
<comment type="caution">
    <text evidence="2">The sequence shown here is derived from an EMBL/GenBank/DDBJ whole genome shotgun (WGS) entry which is preliminary data.</text>
</comment>
<evidence type="ECO:0000256" key="1">
    <source>
        <dbReference type="SAM" id="Phobius"/>
    </source>
</evidence>
<feature type="transmembrane region" description="Helical" evidence="1">
    <location>
        <begin position="89"/>
        <end position="108"/>
    </location>
</feature>
<feature type="transmembrane region" description="Helical" evidence="1">
    <location>
        <begin position="20"/>
        <end position="45"/>
    </location>
</feature>
<proteinExistence type="predicted"/>
<dbReference type="RefSeq" id="WP_101496400.1">
    <property type="nucleotide sequence ID" value="NZ_LNJZ01000005.1"/>
</dbReference>
<protein>
    <submittedName>
        <fullName evidence="2">Uncharacterized protein</fullName>
    </submittedName>
</protein>
<evidence type="ECO:0000313" key="3">
    <source>
        <dbReference type="Proteomes" id="UP000294575"/>
    </source>
</evidence>
<keyword evidence="3" id="KW-1185">Reference proteome</keyword>
<feature type="transmembrane region" description="Helical" evidence="1">
    <location>
        <begin position="120"/>
        <end position="138"/>
    </location>
</feature>
<organism evidence="2 3">
    <name type="scientific">Thiopseudomonas denitrificans</name>
    <dbReference type="NCBI Taxonomy" id="1501432"/>
    <lineage>
        <taxon>Bacteria</taxon>
        <taxon>Pseudomonadati</taxon>
        <taxon>Pseudomonadota</taxon>
        <taxon>Gammaproteobacteria</taxon>
        <taxon>Pseudomonadales</taxon>
        <taxon>Pseudomonadaceae</taxon>
        <taxon>Thiopseudomonas</taxon>
    </lineage>
</organism>
<accession>A0A4R6TWJ0</accession>
<reference evidence="2 3" key="1">
    <citation type="submission" date="2019-03" db="EMBL/GenBank/DDBJ databases">
        <title>Genomic Encyclopedia of Type Strains, Phase IV (KMG-IV): sequencing the most valuable type-strain genomes for metagenomic binning, comparative biology and taxonomic classification.</title>
        <authorList>
            <person name="Goeker M."/>
        </authorList>
    </citation>
    <scope>NUCLEOTIDE SEQUENCE [LARGE SCALE GENOMIC DNA]</scope>
    <source>
        <strain evidence="2 3">DSM 28679</strain>
    </source>
</reference>
<evidence type="ECO:0000313" key="2">
    <source>
        <dbReference type="EMBL" id="TDQ36205.1"/>
    </source>
</evidence>
<feature type="transmembrane region" description="Helical" evidence="1">
    <location>
        <begin position="57"/>
        <end position="77"/>
    </location>
</feature>
<dbReference type="Proteomes" id="UP000294575">
    <property type="component" value="Unassembled WGS sequence"/>
</dbReference>
<sequence>MSRTPATPEFLPLPAMLWQLLQTLWLGAHMASLLLFMPMLVKIGFAPMLLQEVNGQLRPALLVLTLMASTVQMLILARTSGPGALVSQLRGQLLLGIWLLALLVLLAYGQEAISATLIRGLYGAMLGCGLVLLTQPLPRKS</sequence>
<dbReference type="EMBL" id="SNYK01000014">
    <property type="protein sequence ID" value="TDQ36205.1"/>
    <property type="molecule type" value="Genomic_DNA"/>
</dbReference>
<name>A0A4R6TWJ0_9GAMM</name>
<keyword evidence="1" id="KW-0472">Membrane</keyword>
<keyword evidence="1" id="KW-1133">Transmembrane helix</keyword>